<name>A0ABW2YRD4_9GAMM</name>
<comment type="caution">
    <text evidence="1">The sequence shown here is derived from an EMBL/GenBank/DDBJ whole genome shotgun (WGS) entry which is preliminary data.</text>
</comment>
<dbReference type="Proteomes" id="UP001597090">
    <property type="component" value="Unassembled WGS sequence"/>
</dbReference>
<keyword evidence="2" id="KW-1185">Reference proteome</keyword>
<dbReference type="EMBL" id="JBHTIH010000004">
    <property type="protein sequence ID" value="MFD0739813.1"/>
    <property type="molecule type" value="Genomic_DNA"/>
</dbReference>
<accession>A0ABW2YRD4</accession>
<sequence>MPKPTTKAQTVAPQNSVVRAALKPDSELEIIIGGPYTRQGVEHKYGHTALRIKTPRTEHTYDFGRYGRIYPESLGFGIDLDGEDSPRGEGILNIWANFGAYIASENQTGRTSWGYQYAIFEAQANRTIAYFDKMIAGSNPLKTTASYKRYKISTDYFALGPNCTTLSIDGAKQAIPRVVEGSEKHIRPEDVLSTLVSTAMKAKYGTPKRLFLPANLRTYYGSNDVRIRVDKRKTYQAGAR</sequence>
<evidence type="ECO:0000313" key="2">
    <source>
        <dbReference type="Proteomes" id="UP001597090"/>
    </source>
</evidence>
<reference evidence="2" key="1">
    <citation type="journal article" date="2019" name="Int. J. Syst. Evol. Microbiol.">
        <title>The Global Catalogue of Microorganisms (GCM) 10K type strain sequencing project: providing services to taxonomists for standard genome sequencing and annotation.</title>
        <authorList>
            <consortium name="The Broad Institute Genomics Platform"/>
            <consortium name="The Broad Institute Genome Sequencing Center for Infectious Disease"/>
            <person name="Wu L."/>
            <person name="Ma J."/>
        </authorList>
    </citation>
    <scope>NUCLEOTIDE SEQUENCE [LARGE SCALE GENOMIC DNA]</scope>
    <source>
        <strain evidence="2">CCUG 55491</strain>
    </source>
</reference>
<dbReference type="RefSeq" id="WP_386812841.1">
    <property type="nucleotide sequence ID" value="NZ_JBHTIH010000004.1"/>
</dbReference>
<proteinExistence type="predicted"/>
<evidence type="ECO:0000313" key="1">
    <source>
        <dbReference type="EMBL" id="MFD0739813.1"/>
    </source>
</evidence>
<gene>
    <name evidence="1" type="ORF">ACFQZQ_11020</name>
</gene>
<organism evidence="1 2">
    <name type="scientific">Lysobacter koreensis</name>
    <dbReference type="NCBI Taxonomy" id="266122"/>
    <lineage>
        <taxon>Bacteria</taxon>
        <taxon>Pseudomonadati</taxon>
        <taxon>Pseudomonadota</taxon>
        <taxon>Gammaproteobacteria</taxon>
        <taxon>Lysobacterales</taxon>
        <taxon>Lysobacteraceae</taxon>
        <taxon>Lysobacter</taxon>
    </lineage>
</organism>
<protein>
    <submittedName>
        <fullName evidence="1">Uncharacterized protein</fullName>
    </submittedName>
</protein>